<dbReference type="AlphaFoldDB" id="A0A1I0Y8Z4"/>
<sequence>MKKALLFAIFLATFAGYSQAPRGFYVTAGITQTELKSSDLQSTPGIGYKAGLNFNMGYHENYNYQIEMLFNHRALNFKTVSADYQTVGEQKYISETIDIGFYFNYYILKPEEDKFFLGPQIGFATAITGQFTPAKTKNVGYDFNNYSEESYNEYNHTEGKYLLPYLLDEGSFENTPQVNLDAGLGLTGGYNDFRFDLRYTKGLNNRLKGVETNNHDEYNRYTGPTLSGKLNTISFSVSYIFWKRIRK</sequence>
<dbReference type="EMBL" id="FOJT01000004">
    <property type="protein sequence ID" value="SFB08918.1"/>
    <property type="molecule type" value="Genomic_DNA"/>
</dbReference>
<feature type="domain" description="Outer membrane protein beta-barrel" evidence="2">
    <location>
        <begin position="24"/>
        <end position="205"/>
    </location>
</feature>
<protein>
    <submittedName>
        <fullName evidence="3">Outer membrane protein beta-barrel domain-containing protein</fullName>
    </submittedName>
</protein>
<dbReference type="STRING" id="498292.SAMN05660845_1539"/>
<keyword evidence="4" id="KW-1185">Reference proteome</keyword>
<proteinExistence type="predicted"/>
<evidence type="ECO:0000259" key="2">
    <source>
        <dbReference type="Pfam" id="PF13568"/>
    </source>
</evidence>
<organism evidence="3 4">
    <name type="scientific">Flavobacterium swingsii</name>
    <dbReference type="NCBI Taxonomy" id="498292"/>
    <lineage>
        <taxon>Bacteria</taxon>
        <taxon>Pseudomonadati</taxon>
        <taxon>Bacteroidota</taxon>
        <taxon>Flavobacteriia</taxon>
        <taxon>Flavobacteriales</taxon>
        <taxon>Flavobacteriaceae</taxon>
        <taxon>Flavobacterium</taxon>
    </lineage>
</organism>
<gene>
    <name evidence="3" type="ORF">SAMN05660845_1539</name>
</gene>
<evidence type="ECO:0000313" key="3">
    <source>
        <dbReference type="EMBL" id="SFB08918.1"/>
    </source>
</evidence>
<name>A0A1I0Y8Z4_9FLAO</name>
<accession>A0A1I0Y8Z4</accession>
<keyword evidence="1" id="KW-0732">Signal</keyword>
<dbReference type="Proteomes" id="UP000199604">
    <property type="component" value="Unassembled WGS sequence"/>
</dbReference>
<dbReference type="Pfam" id="PF13568">
    <property type="entry name" value="OMP_b-brl_2"/>
    <property type="match status" value="1"/>
</dbReference>
<dbReference type="RefSeq" id="WP_091475721.1">
    <property type="nucleotide sequence ID" value="NZ_FOJT01000004.1"/>
</dbReference>
<dbReference type="InterPro" id="IPR025665">
    <property type="entry name" value="Beta-barrel_OMP_2"/>
</dbReference>
<reference evidence="4" key="1">
    <citation type="submission" date="2016-10" db="EMBL/GenBank/DDBJ databases">
        <authorList>
            <person name="Varghese N."/>
            <person name="Submissions S."/>
        </authorList>
    </citation>
    <scope>NUCLEOTIDE SEQUENCE [LARGE SCALE GENOMIC DNA]</scope>
    <source>
        <strain evidence="4">DSM 21789</strain>
    </source>
</reference>
<evidence type="ECO:0000256" key="1">
    <source>
        <dbReference type="SAM" id="SignalP"/>
    </source>
</evidence>
<feature type="chain" id="PRO_5011680989" evidence="1">
    <location>
        <begin position="21"/>
        <end position="247"/>
    </location>
</feature>
<dbReference type="OrthoDB" id="1333697at2"/>
<evidence type="ECO:0000313" key="4">
    <source>
        <dbReference type="Proteomes" id="UP000199604"/>
    </source>
</evidence>
<feature type="signal peptide" evidence="1">
    <location>
        <begin position="1"/>
        <end position="20"/>
    </location>
</feature>